<dbReference type="AlphaFoldDB" id="A0A2D0N0R3"/>
<feature type="transmembrane region" description="Helical" evidence="6">
    <location>
        <begin position="269"/>
        <end position="286"/>
    </location>
</feature>
<dbReference type="GO" id="GO:0016020">
    <property type="term" value="C:membrane"/>
    <property type="evidence" value="ECO:0007669"/>
    <property type="project" value="UniProtKB-SubCell"/>
</dbReference>
<evidence type="ECO:0000256" key="5">
    <source>
        <dbReference type="ARBA" id="ARBA00023136"/>
    </source>
</evidence>
<reference evidence="7 8" key="1">
    <citation type="submission" date="2017-10" db="EMBL/GenBank/DDBJ databases">
        <title>The draft genome sequence of Lewinella nigricans NBRC 102662.</title>
        <authorList>
            <person name="Wang K."/>
        </authorList>
    </citation>
    <scope>NUCLEOTIDE SEQUENCE [LARGE SCALE GENOMIC DNA]</scope>
    <source>
        <strain evidence="7 8">NBRC 102662</strain>
    </source>
</reference>
<comment type="subcellular location">
    <subcellularLocation>
        <location evidence="1">Membrane</location>
        <topology evidence="1">Multi-pass membrane protein</topology>
    </subcellularLocation>
</comment>
<evidence type="ECO:0000256" key="4">
    <source>
        <dbReference type="ARBA" id="ARBA00022989"/>
    </source>
</evidence>
<keyword evidence="3 6" id="KW-0812">Transmembrane</keyword>
<evidence type="ECO:0000256" key="3">
    <source>
        <dbReference type="ARBA" id="ARBA00022692"/>
    </source>
</evidence>
<name>A0A2D0N0R3_FLAN2</name>
<dbReference type="PANTHER" id="PTHR21716:SF4">
    <property type="entry name" value="TRANSMEMBRANE PROTEIN 245"/>
    <property type="match status" value="1"/>
</dbReference>
<accession>A0A2D0N0R3</accession>
<feature type="transmembrane region" description="Helical" evidence="6">
    <location>
        <begin position="207"/>
        <end position="230"/>
    </location>
</feature>
<evidence type="ECO:0000256" key="6">
    <source>
        <dbReference type="SAM" id="Phobius"/>
    </source>
</evidence>
<sequence>MKVDFQKIFFISLVLLITVIFFGLIGGFFLALFWAVIFAIIFHRRYEQILSKMPTKPNTATALTIGGILLIVIIPIIIFGLAVFLESEAIVNTITESTEMIEEQVEELQDQLPLNDKQLRHLGITSREIETKIVEIKDNGIKYLAERAISFSQNILSVVVNFALMIYILFFFMRDGKRLVQQLRWGLPLQDQKEIRLLKRFESVARATVKGSLVVAIVQGAAGGLLFFLLGIPAPFLWGAIMMVCSLLPIGSGLVWGPWVLVLFGKGDYTGAIILLVLGAGFIGLIDNFLRPRLVGKDSKMPDYLVLLSTLGGLYWVGLSGFVLGPIIAALFTTCWYMVGQEYEDRAYQQVVTEPSAEELAKGK</sequence>
<organism evidence="7 8">
    <name type="scientific">Flavilitoribacter nigricans (strain ATCC 23147 / DSM 23189 / NBRC 102662 / NCIMB 1420 / SS-2)</name>
    <name type="common">Lewinella nigricans</name>
    <dbReference type="NCBI Taxonomy" id="1122177"/>
    <lineage>
        <taxon>Bacteria</taxon>
        <taxon>Pseudomonadati</taxon>
        <taxon>Bacteroidota</taxon>
        <taxon>Saprospiria</taxon>
        <taxon>Saprospirales</taxon>
        <taxon>Lewinellaceae</taxon>
        <taxon>Flavilitoribacter</taxon>
    </lineage>
</organism>
<dbReference type="InterPro" id="IPR002549">
    <property type="entry name" value="AI-2E-like"/>
</dbReference>
<protein>
    <submittedName>
        <fullName evidence="7">AI-2E family transporter</fullName>
    </submittedName>
</protein>
<feature type="transmembrane region" description="Helical" evidence="6">
    <location>
        <begin position="63"/>
        <end position="85"/>
    </location>
</feature>
<comment type="caution">
    <text evidence="7">The sequence shown here is derived from an EMBL/GenBank/DDBJ whole genome shotgun (WGS) entry which is preliminary data.</text>
</comment>
<feature type="transmembrane region" description="Helical" evidence="6">
    <location>
        <begin position="306"/>
        <end position="339"/>
    </location>
</feature>
<feature type="transmembrane region" description="Helical" evidence="6">
    <location>
        <begin position="236"/>
        <end position="257"/>
    </location>
</feature>
<dbReference type="OrthoDB" id="9773730at2"/>
<keyword evidence="5 6" id="KW-0472">Membrane</keyword>
<evidence type="ECO:0000313" key="8">
    <source>
        <dbReference type="Proteomes" id="UP000223913"/>
    </source>
</evidence>
<gene>
    <name evidence="7" type="ORF">CRP01_33485</name>
</gene>
<evidence type="ECO:0000313" key="7">
    <source>
        <dbReference type="EMBL" id="PHN02104.1"/>
    </source>
</evidence>
<evidence type="ECO:0000256" key="1">
    <source>
        <dbReference type="ARBA" id="ARBA00004141"/>
    </source>
</evidence>
<comment type="similarity">
    <text evidence="2">Belongs to the autoinducer-2 exporter (AI-2E) (TC 2.A.86) family.</text>
</comment>
<dbReference type="PANTHER" id="PTHR21716">
    <property type="entry name" value="TRANSMEMBRANE PROTEIN"/>
    <property type="match status" value="1"/>
</dbReference>
<dbReference type="Pfam" id="PF01594">
    <property type="entry name" value="AI-2E_transport"/>
    <property type="match status" value="1"/>
</dbReference>
<proteinExistence type="inferred from homology"/>
<dbReference type="EMBL" id="PDUD01000044">
    <property type="protein sequence ID" value="PHN02104.1"/>
    <property type="molecule type" value="Genomic_DNA"/>
</dbReference>
<dbReference type="RefSeq" id="WP_099154443.1">
    <property type="nucleotide sequence ID" value="NZ_PDUD01000044.1"/>
</dbReference>
<keyword evidence="8" id="KW-1185">Reference proteome</keyword>
<dbReference type="Proteomes" id="UP000223913">
    <property type="component" value="Unassembled WGS sequence"/>
</dbReference>
<feature type="transmembrane region" description="Helical" evidence="6">
    <location>
        <begin position="155"/>
        <end position="173"/>
    </location>
</feature>
<feature type="transmembrane region" description="Helical" evidence="6">
    <location>
        <begin position="12"/>
        <end position="42"/>
    </location>
</feature>
<keyword evidence="4 6" id="KW-1133">Transmembrane helix</keyword>
<evidence type="ECO:0000256" key="2">
    <source>
        <dbReference type="ARBA" id="ARBA00009773"/>
    </source>
</evidence>